<dbReference type="OrthoDB" id="9768793at2"/>
<dbReference type="GO" id="GO:0005829">
    <property type="term" value="C:cytosol"/>
    <property type="evidence" value="ECO:0007669"/>
    <property type="project" value="TreeGrafter"/>
</dbReference>
<accession>A0A345SRW4</accession>
<dbReference type="InterPro" id="IPR036812">
    <property type="entry name" value="NAD(P)_OxRdtase_dom_sf"/>
</dbReference>
<evidence type="ECO:0000259" key="1">
    <source>
        <dbReference type="Pfam" id="PF00248"/>
    </source>
</evidence>
<dbReference type="Proteomes" id="UP000249340">
    <property type="component" value="Chromosome"/>
</dbReference>
<proteinExistence type="predicted"/>
<gene>
    <name evidence="2" type="ORF">C7M71_002245</name>
</gene>
<feature type="domain" description="NADP-dependent oxidoreductase" evidence="1">
    <location>
        <begin position="17"/>
        <end position="319"/>
    </location>
</feature>
<dbReference type="InterPro" id="IPR023210">
    <property type="entry name" value="NADP_OxRdtase_dom"/>
</dbReference>
<keyword evidence="3" id="KW-1185">Reference proteome</keyword>
<dbReference type="RefSeq" id="WP_111489271.1">
    <property type="nucleotide sequence ID" value="NZ_CP031264.1"/>
</dbReference>
<dbReference type="KEGG" id="stri:C7M71_002245"/>
<dbReference type="PANTHER" id="PTHR43364">
    <property type="entry name" value="NADH-SPECIFIC METHYLGLYOXAL REDUCTASE-RELATED"/>
    <property type="match status" value="1"/>
</dbReference>
<evidence type="ECO:0000313" key="3">
    <source>
        <dbReference type="Proteomes" id="UP000249340"/>
    </source>
</evidence>
<evidence type="ECO:0000313" key="2">
    <source>
        <dbReference type="EMBL" id="AXI76469.1"/>
    </source>
</evidence>
<reference evidence="3" key="1">
    <citation type="submission" date="2018-07" db="EMBL/GenBank/DDBJ databases">
        <title>Streptacidiphilus bronchialis DSM 106435 chromosome.</title>
        <authorList>
            <person name="Batra D."/>
            <person name="Gulvik C.A."/>
        </authorList>
    </citation>
    <scope>NUCLEOTIDE SEQUENCE [LARGE SCALE GENOMIC DNA]</scope>
    <source>
        <strain evidence="3">DSM 106435</strain>
    </source>
</reference>
<protein>
    <submittedName>
        <fullName evidence="2">Aldo/keto reductase</fullName>
    </submittedName>
</protein>
<dbReference type="InterPro" id="IPR050523">
    <property type="entry name" value="AKR_Detox_Biosynth"/>
</dbReference>
<dbReference type="PANTHER" id="PTHR43364:SF6">
    <property type="entry name" value="OXIDOREDUCTASE-RELATED"/>
    <property type="match status" value="1"/>
</dbReference>
<dbReference type="Gene3D" id="3.20.20.100">
    <property type="entry name" value="NADP-dependent oxidoreductase domain"/>
    <property type="match status" value="1"/>
</dbReference>
<name>A0A345SRW4_9ACTN</name>
<sequence>METTRLGGPGGIEVSALCLGVMYFSTIVDEATSFALLDRFTEAGGTFVDTSDNYPCWIDGYDGSESELLLGRWLAARGARDRTVVATKVGALPDPRRGTEWPANAEGLGERAVRAAVEGSLRRLGTDRIDLYQTHIEDRTVPPAETVGVLADLAEEGTVGLLGVSNHRADRIAEARALAGDRPRYRAVQQRHSYLRPRPDADFGVQRWADGPILDLVRAEDDLTLLAYSPLLSGSYTRPDRPLPEQYRHPGTRQRLSELRRVAAETGATPHQVVLAWLLRSDPPAIPILGVSTMAQLEEALAAADLVLDADQLARLDAAGAPAVQRE</sequence>
<dbReference type="SUPFAM" id="SSF51430">
    <property type="entry name" value="NAD(P)-linked oxidoreductase"/>
    <property type="match status" value="1"/>
</dbReference>
<dbReference type="Pfam" id="PF00248">
    <property type="entry name" value="Aldo_ket_red"/>
    <property type="match status" value="1"/>
</dbReference>
<dbReference type="AlphaFoldDB" id="A0A345SRW4"/>
<organism evidence="2 3">
    <name type="scientific">Peterkaempfera bronchialis</name>
    <dbReference type="NCBI Taxonomy" id="2126346"/>
    <lineage>
        <taxon>Bacteria</taxon>
        <taxon>Bacillati</taxon>
        <taxon>Actinomycetota</taxon>
        <taxon>Actinomycetes</taxon>
        <taxon>Kitasatosporales</taxon>
        <taxon>Streptomycetaceae</taxon>
        <taxon>Peterkaempfera</taxon>
    </lineage>
</organism>
<dbReference type="EMBL" id="CP031264">
    <property type="protein sequence ID" value="AXI76469.1"/>
    <property type="molecule type" value="Genomic_DNA"/>
</dbReference>